<evidence type="ECO:0000256" key="3">
    <source>
        <dbReference type="ARBA" id="ARBA00022432"/>
    </source>
</evidence>
<comment type="similarity">
    <text evidence="2 6">Belongs to the phosphoglycerate mutase family. BPG-dependent PGAM subfamily.</text>
</comment>
<dbReference type="GO" id="GO:0004619">
    <property type="term" value="F:phosphoglycerate mutase activity"/>
    <property type="evidence" value="ECO:0007669"/>
    <property type="project" value="UniProtKB-UniRule"/>
</dbReference>
<dbReference type="PROSITE" id="PS00175">
    <property type="entry name" value="PG_MUTASE"/>
    <property type="match status" value="1"/>
</dbReference>
<feature type="binding site" evidence="6 8">
    <location>
        <begin position="114"/>
        <end position="115"/>
    </location>
    <ligand>
        <name>substrate</name>
    </ligand>
</feature>
<evidence type="ECO:0000256" key="6">
    <source>
        <dbReference type="HAMAP-Rule" id="MF_01039"/>
    </source>
</evidence>
<dbReference type="NCBIfam" id="TIGR01258">
    <property type="entry name" value="pgm_1"/>
    <property type="match status" value="1"/>
</dbReference>
<evidence type="ECO:0000256" key="10">
    <source>
        <dbReference type="RuleBase" id="RU004512"/>
    </source>
</evidence>
<comment type="catalytic activity">
    <reaction evidence="1 6 10">
        <text>(2R)-2-phosphoglycerate = (2R)-3-phosphoglycerate</text>
        <dbReference type="Rhea" id="RHEA:15901"/>
        <dbReference type="ChEBI" id="CHEBI:58272"/>
        <dbReference type="ChEBI" id="CHEBI:58289"/>
        <dbReference type="EC" id="5.4.2.11"/>
    </reaction>
</comment>
<dbReference type="Proteomes" id="UP000823634">
    <property type="component" value="Unassembled WGS sequence"/>
</dbReference>
<dbReference type="EC" id="5.4.2.11" evidence="6 10"/>
<dbReference type="GO" id="GO:0006096">
    <property type="term" value="P:glycolytic process"/>
    <property type="evidence" value="ECO:0007669"/>
    <property type="project" value="UniProtKB-UniRule"/>
</dbReference>
<comment type="function">
    <text evidence="6 10">Catalyzes the interconversion of 2-phosphoglycerate and 3-phosphoglycerate.</text>
</comment>
<dbReference type="PIRSF" id="PIRSF000709">
    <property type="entry name" value="6PFK_2-Ptase"/>
    <property type="match status" value="1"/>
</dbReference>
<keyword evidence="5 6" id="KW-0413">Isomerase</keyword>
<dbReference type="EMBL" id="JADINA010000003">
    <property type="protein sequence ID" value="MBO8425772.1"/>
    <property type="molecule type" value="Genomic_DNA"/>
</dbReference>
<feature type="binding site" evidence="6 8">
    <location>
        <position position="98"/>
    </location>
    <ligand>
        <name>substrate</name>
    </ligand>
</feature>
<evidence type="ECO:0000313" key="11">
    <source>
        <dbReference type="EMBL" id="MBO8425772.1"/>
    </source>
</evidence>
<comment type="caution">
    <text evidence="11">The sequence shown here is derived from an EMBL/GenBank/DDBJ whole genome shotgun (WGS) entry which is preliminary data.</text>
</comment>
<dbReference type="InterPro" id="IPR001345">
    <property type="entry name" value="PG/BPGM_mutase_AS"/>
</dbReference>
<evidence type="ECO:0000256" key="1">
    <source>
        <dbReference type="ARBA" id="ARBA00000380"/>
    </source>
</evidence>
<feature type="site" description="Transition state stabilizer" evidence="6 9">
    <location>
        <position position="188"/>
    </location>
</feature>
<protein>
    <recommendedName>
        <fullName evidence="6 10">2,3-bisphosphoglycerate-dependent phosphoglycerate mutase</fullName>
        <shortName evidence="6">BPG-dependent PGAM</shortName>
        <shortName evidence="6">PGAM</shortName>
        <shortName evidence="6">Phosphoglyceromutase</shortName>
        <shortName evidence="6">dPGM</shortName>
        <ecNumber evidence="6 10">5.4.2.11</ecNumber>
    </recommendedName>
</protein>
<dbReference type="GO" id="GO:0006094">
    <property type="term" value="P:gluconeogenesis"/>
    <property type="evidence" value="ECO:0007669"/>
    <property type="project" value="UniProtKB-UniRule"/>
</dbReference>
<evidence type="ECO:0000256" key="9">
    <source>
        <dbReference type="PIRSR" id="PIRSR613078-3"/>
    </source>
</evidence>
<reference evidence="11" key="2">
    <citation type="journal article" date="2021" name="PeerJ">
        <title>Extensive microbial diversity within the chicken gut microbiome revealed by metagenomics and culture.</title>
        <authorList>
            <person name="Gilroy R."/>
            <person name="Ravi A."/>
            <person name="Getino M."/>
            <person name="Pursley I."/>
            <person name="Horton D.L."/>
            <person name="Alikhan N.F."/>
            <person name="Baker D."/>
            <person name="Gharbi K."/>
            <person name="Hall N."/>
            <person name="Watson M."/>
            <person name="Adriaenssens E.M."/>
            <person name="Foster-Nyarko E."/>
            <person name="Jarju S."/>
            <person name="Secka A."/>
            <person name="Antonio M."/>
            <person name="Oren A."/>
            <person name="Chaudhuri R.R."/>
            <person name="La Ragione R."/>
            <person name="Hildebrand F."/>
            <person name="Pallen M.J."/>
        </authorList>
    </citation>
    <scope>NUCLEOTIDE SEQUENCE</scope>
    <source>
        <strain evidence="11">17113</strain>
    </source>
</reference>
<dbReference type="Pfam" id="PF00300">
    <property type="entry name" value="His_Phos_1"/>
    <property type="match status" value="1"/>
</dbReference>
<sequence length="235" mass="26940">MVKLVLLRHGQSEWNLKNLFTGWTDVELSETGVKEAHEAGKLLKENGYSFDMAFSSVLKRANHTMDFALEEMGETNIPKHYSWRLNERHYGALQGLNKAESAKKWGDEQVHIWRRSADVPPLALTKEDERWPGNQKTYQDLVAKGEMTIEDCPLTECLIDTAKRVKPYWDEKIAPEIHAGKKVLIAAHGNSLRAIVMMLEHLTPEQIISVEIPTGKPLVYELDEKDLKVLNKYYL</sequence>
<feature type="active site" description="Tele-phosphohistidine intermediate" evidence="6 7">
    <location>
        <position position="9"/>
    </location>
</feature>
<dbReference type="CDD" id="cd07067">
    <property type="entry name" value="HP_PGM_like"/>
    <property type="match status" value="1"/>
</dbReference>
<dbReference type="NCBIfam" id="NF010713">
    <property type="entry name" value="PRK14115.1"/>
    <property type="match status" value="1"/>
</dbReference>
<keyword evidence="4 6" id="KW-0324">Glycolysis</keyword>
<dbReference type="HAMAP" id="MF_01039">
    <property type="entry name" value="PGAM_GpmA"/>
    <property type="match status" value="1"/>
</dbReference>
<dbReference type="PANTHER" id="PTHR11931">
    <property type="entry name" value="PHOSPHOGLYCERATE MUTASE"/>
    <property type="match status" value="1"/>
</dbReference>
<keyword evidence="3 6" id="KW-0312">Gluconeogenesis</keyword>
<evidence type="ECO:0000256" key="2">
    <source>
        <dbReference type="ARBA" id="ARBA00006717"/>
    </source>
</evidence>
<feature type="binding site" evidence="6 8">
    <location>
        <begin position="189"/>
        <end position="190"/>
    </location>
    <ligand>
        <name>substrate</name>
    </ligand>
</feature>
<reference evidence="11" key="1">
    <citation type="submission" date="2020-10" db="EMBL/GenBank/DDBJ databases">
        <authorList>
            <person name="Gilroy R."/>
        </authorList>
    </citation>
    <scope>NUCLEOTIDE SEQUENCE</scope>
    <source>
        <strain evidence="11">17113</strain>
    </source>
</reference>
<dbReference type="InterPro" id="IPR005952">
    <property type="entry name" value="Phosphogly_mut1"/>
</dbReference>
<feature type="binding site" evidence="6 8">
    <location>
        <begin position="21"/>
        <end position="22"/>
    </location>
    <ligand>
        <name>substrate</name>
    </ligand>
</feature>
<evidence type="ECO:0000256" key="4">
    <source>
        <dbReference type="ARBA" id="ARBA00023152"/>
    </source>
</evidence>
<evidence type="ECO:0000256" key="5">
    <source>
        <dbReference type="ARBA" id="ARBA00023235"/>
    </source>
</evidence>
<proteinExistence type="inferred from homology"/>
<organism evidence="11 12">
    <name type="scientific">Candidatus Alloenteromonas pullistercoris</name>
    <dbReference type="NCBI Taxonomy" id="2840785"/>
    <lineage>
        <taxon>Bacteria</taxon>
        <taxon>Bacillati</taxon>
        <taxon>Bacillota</taxon>
        <taxon>Bacillota incertae sedis</taxon>
        <taxon>Candidatus Alloenteromonas</taxon>
    </lineage>
</organism>
<feature type="binding site" evidence="6 8">
    <location>
        <position position="60"/>
    </location>
    <ligand>
        <name>substrate</name>
    </ligand>
</feature>
<feature type="binding site" evidence="6 8">
    <location>
        <begin position="8"/>
        <end position="15"/>
    </location>
    <ligand>
        <name>substrate</name>
    </ligand>
</feature>
<dbReference type="Gene3D" id="3.40.50.1240">
    <property type="entry name" value="Phosphoglycerate mutase-like"/>
    <property type="match status" value="1"/>
</dbReference>
<dbReference type="InterPro" id="IPR029033">
    <property type="entry name" value="His_PPase_superfam"/>
</dbReference>
<evidence type="ECO:0000256" key="8">
    <source>
        <dbReference type="PIRSR" id="PIRSR613078-2"/>
    </source>
</evidence>
<evidence type="ECO:0000256" key="7">
    <source>
        <dbReference type="PIRSR" id="PIRSR613078-1"/>
    </source>
</evidence>
<gene>
    <name evidence="6 11" type="primary">gpmA</name>
    <name evidence="11" type="ORF">IAC61_00440</name>
</gene>
<dbReference type="AlphaFoldDB" id="A0A9D9DFB3"/>
<name>A0A9D9DFB3_9FIRM</name>
<feature type="binding site" evidence="6 8">
    <location>
        <begin position="87"/>
        <end position="90"/>
    </location>
    <ligand>
        <name>substrate</name>
    </ligand>
</feature>
<evidence type="ECO:0000313" key="12">
    <source>
        <dbReference type="Proteomes" id="UP000823634"/>
    </source>
</evidence>
<dbReference type="SUPFAM" id="SSF53254">
    <property type="entry name" value="Phosphoglycerate mutase-like"/>
    <property type="match status" value="1"/>
</dbReference>
<dbReference type="InterPro" id="IPR013078">
    <property type="entry name" value="His_Pase_superF_clade-1"/>
</dbReference>
<dbReference type="FunFam" id="3.40.50.1240:FF:000003">
    <property type="entry name" value="2,3-bisphosphoglycerate-dependent phosphoglycerate mutase"/>
    <property type="match status" value="1"/>
</dbReference>
<feature type="active site" description="Proton donor/acceptor" evidence="6 7">
    <location>
        <position position="87"/>
    </location>
</feature>
<dbReference type="SMART" id="SM00855">
    <property type="entry name" value="PGAM"/>
    <property type="match status" value="1"/>
</dbReference>
<accession>A0A9D9DFB3</accession>
<comment type="pathway">
    <text evidence="6 10">Carbohydrate degradation; glycolysis; pyruvate from D-glyceraldehyde 3-phosphate: step 3/5.</text>
</comment>